<proteinExistence type="predicted"/>
<dbReference type="GeneID" id="87833492"/>
<evidence type="ECO:0000313" key="1">
    <source>
        <dbReference type="EMBL" id="KAK4118914.1"/>
    </source>
</evidence>
<reference evidence="1" key="1">
    <citation type="journal article" date="2023" name="Mol. Phylogenet. Evol.">
        <title>Genome-scale phylogeny and comparative genomics of the fungal order Sordariales.</title>
        <authorList>
            <person name="Hensen N."/>
            <person name="Bonometti L."/>
            <person name="Westerberg I."/>
            <person name="Brannstrom I.O."/>
            <person name="Guillou S."/>
            <person name="Cros-Aarteil S."/>
            <person name="Calhoun S."/>
            <person name="Haridas S."/>
            <person name="Kuo A."/>
            <person name="Mondo S."/>
            <person name="Pangilinan J."/>
            <person name="Riley R."/>
            <person name="LaButti K."/>
            <person name="Andreopoulos B."/>
            <person name="Lipzen A."/>
            <person name="Chen C."/>
            <person name="Yan M."/>
            <person name="Daum C."/>
            <person name="Ng V."/>
            <person name="Clum A."/>
            <person name="Steindorff A."/>
            <person name="Ohm R.A."/>
            <person name="Martin F."/>
            <person name="Silar P."/>
            <person name="Natvig D.O."/>
            <person name="Lalanne C."/>
            <person name="Gautier V."/>
            <person name="Ament-Velasquez S.L."/>
            <person name="Kruys A."/>
            <person name="Hutchinson M.I."/>
            <person name="Powell A.J."/>
            <person name="Barry K."/>
            <person name="Miller A.N."/>
            <person name="Grigoriev I.V."/>
            <person name="Debuchy R."/>
            <person name="Gladieux P."/>
            <person name="Hiltunen Thoren M."/>
            <person name="Johannesson H."/>
        </authorList>
    </citation>
    <scope>NUCLEOTIDE SEQUENCE</scope>
    <source>
        <strain evidence="1">CBS 731.68</strain>
    </source>
</reference>
<dbReference type="Proteomes" id="UP001302602">
    <property type="component" value="Unassembled WGS sequence"/>
</dbReference>
<name>A0AAN6YZY9_9PEZI</name>
<evidence type="ECO:0000313" key="2">
    <source>
        <dbReference type="Proteomes" id="UP001302602"/>
    </source>
</evidence>
<accession>A0AAN6YZY9</accession>
<dbReference type="EMBL" id="MU853257">
    <property type="protein sequence ID" value="KAK4118914.1"/>
    <property type="molecule type" value="Genomic_DNA"/>
</dbReference>
<organism evidence="1 2">
    <name type="scientific">Parathielavia appendiculata</name>
    <dbReference type="NCBI Taxonomy" id="2587402"/>
    <lineage>
        <taxon>Eukaryota</taxon>
        <taxon>Fungi</taxon>
        <taxon>Dikarya</taxon>
        <taxon>Ascomycota</taxon>
        <taxon>Pezizomycotina</taxon>
        <taxon>Sordariomycetes</taxon>
        <taxon>Sordariomycetidae</taxon>
        <taxon>Sordariales</taxon>
        <taxon>Chaetomiaceae</taxon>
        <taxon>Parathielavia</taxon>
    </lineage>
</organism>
<sequence length="60" mass="6913">MASKKADWQALGLKVRFRPVASEVGFDPYDKGDALPIVGLSLRQKMWDRCEEYVEDAFDY</sequence>
<protein>
    <submittedName>
        <fullName evidence="1">Uncharacterized protein</fullName>
    </submittedName>
</protein>
<comment type="caution">
    <text evidence="1">The sequence shown here is derived from an EMBL/GenBank/DDBJ whole genome shotgun (WGS) entry which is preliminary data.</text>
</comment>
<dbReference type="AlphaFoldDB" id="A0AAN6YZY9"/>
<gene>
    <name evidence="1" type="ORF">N657DRAFT_684862</name>
</gene>
<reference evidence="1" key="2">
    <citation type="submission" date="2023-05" db="EMBL/GenBank/DDBJ databases">
        <authorList>
            <consortium name="Lawrence Berkeley National Laboratory"/>
            <person name="Steindorff A."/>
            <person name="Hensen N."/>
            <person name="Bonometti L."/>
            <person name="Westerberg I."/>
            <person name="Brannstrom I.O."/>
            <person name="Guillou S."/>
            <person name="Cros-Aarteil S."/>
            <person name="Calhoun S."/>
            <person name="Haridas S."/>
            <person name="Kuo A."/>
            <person name="Mondo S."/>
            <person name="Pangilinan J."/>
            <person name="Riley R."/>
            <person name="Labutti K."/>
            <person name="Andreopoulos B."/>
            <person name="Lipzen A."/>
            <person name="Chen C."/>
            <person name="Yanf M."/>
            <person name="Daum C."/>
            <person name="Ng V."/>
            <person name="Clum A."/>
            <person name="Ohm R."/>
            <person name="Martin F."/>
            <person name="Silar P."/>
            <person name="Natvig D."/>
            <person name="Lalanne C."/>
            <person name="Gautier V."/>
            <person name="Ament-Velasquez S.L."/>
            <person name="Kruys A."/>
            <person name="Hutchinson M.I."/>
            <person name="Powell A.J."/>
            <person name="Barry K."/>
            <person name="Miller A.N."/>
            <person name="Grigoriev I.V."/>
            <person name="Debuchy R."/>
            <person name="Gladieux P."/>
            <person name="Thoren M.H."/>
            <person name="Johannesson H."/>
        </authorList>
    </citation>
    <scope>NUCLEOTIDE SEQUENCE</scope>
    <source>
        <strain evidence="1">CBS 731.68</strain>
    </source>
</reference>
<dbReference type="RefSeq" id="XP_062642687.1">
    <property type="nucleotide sequence ID" value="XM_062796724.1"/>
</dbReference>
<keyword evidence="2" id="KW-1185">Reference proteome</keyword>